<gene>
    <name evidence="6" type="ORF">ABVT11_03205</name>
</gene>
<dbReference type="PANTHER" id="PTHR30111">
    <property type="entry name" value="33 KDA CHAPERONIN"/>
    <property type="match status" value="1"/>
</dbReference>
<comment type="caution">
    <text evidence="6">The sequence shown here is derived from an EMBL/GenBank/DDBJ whole genome shotgun (WGS) entry which is preliminary data.</text>
</comment>
<dbReference type="Pfam" id="PF01430">
    <property type="entry name" value="HSP33"/>
    <property type="match status" value="1"/>
</dbReference>
<keyword evidence="7" id="KW-1185">Reference proteome</keyword>
<dbReference type="SUPFAM" id="SSF118352">
    <property type="entry name" value="HSP33 redox switch-like"/>
    <property type="match status" value="1"/>
</dbReference>
<evidence type="ECO:0000313" key="6">
    <source>
        <dbReference type="EMBL" id="MET1488823.1"/>
    </source>
</evidence>
<evidence type="ECO:0000256" key="1">
    <source>
        <dbReference type="ARBA" id="ARBA00022490"/>
    </source>
</evidence>
<keyword evidence="3" id="KW-1015">Disulfide bond</keyword>
<organism evidence="6 7">
    <name type="scientific">Uliginosibacterium paludis</name>
    <dbReference type="NCBI Taxonomy" id="1615952"/>
    <lineage>
        <taxon>Bacteria</taxon>
        <taxon>Pseudomonadati</taxon>
        <taxon>Pseudomonadota</taxon>
        <taxon>Betaproteobacteria</taxon>
        <taxon>Rhodocyclales</taxon>
        <taxon>Zoogloeaceae</taxon>
        <taxon>Uliginosibacterium</taxon>
    </lineage>
</organism>
<accession>A0ABV2CLQ7</accession>
<dbReference type="EMBL" id="JBEWLZ010000001">
    <property type="protein sequence ID" value="MET1488823.1"/>
    <property type="molecule type" value="Genomic_DNA"/>
</dbReference>
<dbReference type="InterPro" id="IPR016153">
    <property type="entry name" value="Heat_shock_Hsp33_N"/>
</dbReference>
<sequence>MNDFVCKFLLDDLDIRGSVVRLGPAWQKILAGRDYAAPVSAMLGEMCAITSVIAASLKQPARLTFQLSGHGPVSLMVIDCTESLNLRAYARAEALPQEATTLGSLLGDGRLLMSLDEVGARQPYQSYVPIEGDSITALFEHYLAQSEQQPARLVLCSDAQQTSGLFLQKLPNADRKDADGWNRITQLASTVKPAELAGLDPETLLSRLFAEETVRVFEPRTVTHDFPPDREKIATMLRSLGQAQLEEVLAEHGVVDIHDDLSNHSYRFTPEEVRALFDAGKPTLH</sequence>
<evidence type="ECO:0000256" key="3">
    <source>
        <dbReference type="ARBA" id="ARBA00023157"/>
    </source>
</evidence>
<dbReference type="CDD" id="cd00498">
    <property type="entry name" value="Hsp33"/>
    <property type="match status" value="1"/>
</dbReference>
<keyword evidence="5" id="KW-0676">Redox-active center</keyword>
<dbReference type="SUPFAM" id="SSF64397">
    <property type="entry name" value="Hsp33 domain"/>
    <property type="match status" value="1"/>
</dbReference>
<evidence type="ECO:0000256" key="4">
    <source>
        <dbReference type="ARBA" id="ARBA00023186"/>
    </source>
</evidence>
<dbReference type="Proteomes" id="UP001548590">
    <property type="component" value="Unassembled WGS sequence"/>
</dbReference>
<evidence type="ECO:0000256" key="2">
    <source>
        <dbReference type="ARBA" id="ARBA00022833"/>
    </source>
</evidence>
<name>A0ABV2CLQ7_9RHOO</name>
<protein>
    <submittedName>
        <fullName evidence="6">Hsp33 family molecular chaperone HslO</fullName>
    </submittedName>
</protein>
<dbReference type="InterPro" id="IPR023212">
    <property type="entry name" value="Hsp33_helix_hairpin_bin_dom_sf"/>
</dbReference>
<dbReference type="Gene3D" id="3.55.30.10">
    <property type="entry name" value="Hsp33 domain"/>
    <property type="match status" value="1"/>
</dbReference>
<proteinExistence type="predicted"/>
<evidence type="ECO:0000256" key="5">
    <source>
        <dbReference type="ARBA" id="ARBA00023284"/>
    </source>
</evidence>
<dbReference type="PIRSF" id="PIRSF005261">
    <property type="entry name" value="Heat_shock_Hsp33"/>
    <property type="match status" value="1"/>
</dbReference>
<dbReference type="RefSeq" id="WP_345927277.1">
    <property type="nucleotide sequence ID" value="NZ_JBDIVF010000003.1"/>
</dbReference>
<evidence type="ECO:0000313" key="7">
    <source>
        <dbReference type="Proteomes" id="UP001548590"/>
    </source>
</evidence>
<keyword evidence="4" id="KW-0143">Chaperone</keyword>
<reference evidence="6 7" key="1">
    <citation type="submission" date="2024-07" db="EMBL/GenBank/DDBJ databases">
        <title>Uliginosibacterium paludis KCTC:42655.</title>
        <authorList>
            <person name="Kim M.K."/>
        </authorList>
    </citation>
    <scope>NUCLEOTIDE SEQUENCE [LARGE SCALE GENOMIC DNA]</scope>
    <source>
        <strain evidence="6 7">KCTC 42655</strain>
    </source>
</reference>
<dbReference type="InterPro" id="IPR016154">
    <property type="entry name" value="Heat_shock_Hsp33_C"/>
</dbReference>
<keyword evidence="2" id="KW-0862">Zinc</keyword>
<dbReference type="Gene3D" id="1.10.287.480">
    <property type="entry name" value="helix hairpin bin"/>
    <property type="match status" value="1"/>
</dbReference>
<dbReference type="InterPro" id="IPR000397">
    <property type="entry name" value="Heat_shock_Hsp33"/>
</dbReference>
<dbReference type="Gene3D" id="3.90.1280.10">
    <property type="entry name" value="HSP33 redox switch-like"/>
    <property type="match status" value="1"/>
</dbReference>
<dbReference type="PANTHER" id="PTHR30111:SF1">
    <property type="entry name" value="33 KDA CHAPERONIN"/>
    <property type="match status" value="1"/>
</dbReference>
<keyword evidence="1" id="KW-0963">Cytoplasm</keyword>